<reference evidence="7" key="1">
    <citation type="submission" date="2020-07" db="EMBL/GenBank/DDBJ databases">
        <title>Genome sequence and genetic diversity analysis of an under-domesticated orphan crop, white fonio (Digitaria exilis).</title>
        <authorList>
            <person name="Bennetzen J.L."/>
            <person name="Chen S."/>
            <person name="Ma X."/>
            <person name="Wang X."/>
            <person name="Yssel A.E.J."/>
            <person name="Chaluvadi S.R."/>
            <person name="Johnson M."/>
            <person name="Gangashetty P."/>
            <person name="Hamidou F."/>
            <person name="Sanogo M.D."/>
            <person name="Zwaenepoel A."/>
            <person name="Wallace J."/>
            <person name="Van De Peer Y."/>
            <person name="Van Deynze A."/>
        </authorList>
    </citation>
    <scope>NUCLEOTIDE SEQUENCE</scope>
    <source>
        <tissue evidence="7">Leaves</tissue>
    </source>
</reference>
<dbReference type="Proteomes" id="UP000636709">
    <property type="component" value="Unassembled WGS sequence"/>
</dbReference>
<keyword evidence="8" id="KW-1185">Reference proteome</keyword>
<evidence type="ECO:0000313" key="8">
    <source>
        <dbReference type="Proteomes" id="UP000636709"/>
    </source>
</evidence>
<evidence type="ECO:0000313" key="7">
    <source>
        <dbReference type="EMBL" id="KAF8675409.1"/>
    </source>
</evidence>
<dbReference type="Pfam" id="PF02485">
    <property type="entry name" value="Branch"/>
    <property type="match status" value="2"/>
</dbReference>
<keyword evidence="4 6" id="KW-0472">Membrane</keyword>
<feature type="transmembrane region" description="Helical" evidence="6">
    <location>
        <begin position="34"/>
        <end position="53"/>
    </location>
</feature>
<accession>A0A835AYP2</accession>
<gene>
    <name evidence="7" type="ORF">HU200_047777</name>
</gene>
<dbReference type="EMBL" id="JACEFO010002183">
    <property type="protein sequence ID" value="KAF8675409.1"/>
    <property type="molecule type" value="Genomic_DNA"/>
</dbReference>
<evidence type="ECO:0008006" key="9">
    <source>
        <dbReference type="Google" id="ProtNLM"/>
    </source>
</evidence>
<evidence type="ECO:0000256" key="4">
    <source>
        <dbReference type="ARBA" id="ARBA00023136"/>
    </source>
</evidence>
<dbReference type="PANTHER" id="PTHR31042">
    <property type="entry name" value="CORE-2/I-BRANCHING BETA-1,6-N-ACETYLGLUCOSAMINYLTRANSFERASE FAMILY PROTEIN-RELATED"/>
    <property type="match status" value="1"/>
</dbReference>
<dbReference type="GO" id="GO:0016020">
    <property type="term" value="C:membrane"/>
    <property type="evidence" value="ECO:0007669"/>
    <property type="project" value="UniProtKB-SubCell"/>
</dbReference>
<keyword evidence="6" id="KW-1133">Transmembrane helix</keyword>
<evidence type="ECO:0000256" key="5">
    <source>
        <dbReference type="ARBA" id="ARBA00023180"/>
    </source>
</evidence>
<keyword evidence="5" id="KW-0325">Glycoprotein</keyword>
<sequence>MQARVASMEDVKEARQAAAAAGQGRVLPTGMLKVFLGFLLLGVGLSAVGMYMARHAVAAATPALFRPCLGASAAEEEPEGLERWTRPPARVEHAMTDEELLWRASFAPRVRGYPFRRVPKVAFMFLTRGPLPLAPLWERFFRGHEGRYSIYVAEWGMMTMCDAERRLLANALLDISNEWFVLVSESCIPIFDFNTTYKYFQNSNQSFLMAFDDPGPYGRGRYNWNMTPEVELDQWRKGSQWFEVDRELAVEIVKDTVYYPKFKEFCRPHCYVDEHYFSTMLTIEAPHSLANRSVTWVDWSRGGAHPATFGRGDITEEFLRRVREGRTCLYNSQNTSMCFLFARKFAPSTLEPLLELAPTVLGFG</sequence>
<dbReference type="InterPro" id="IPR044174">
    <property type="entry name" value="BC10-like"/>
</dbReference>
<evidence type="ECO:0000256" key="3">
    <source>
        <dbReference type="ARBA" id="ARBA00022679"/>
    </source>
</evidence>
<dbReference type="InterPro" id="IPR003406">
    <property type="entry name" value="Glyco_trans_14"/>
</dbReference>
<proteinExistence type="predicted"/>
<keyword evidence="2" id="KW-0328">Glycosyltransferase</keyword>
<keyword evidence="3" id="KW-0808">Transferase</keyword>
<dbReference type="OrthoDB" id="191334at2759"/>
<evidence type="ECO:0000256" key="2">
    <source>
        <dbReference type="ARBA" id="ARBA00022676"/>
    </source>
</evidence>
<comment type="subcellular location">
    <subcellularLocation>
        <location evidence="1">Membrane</location>
        <topology evidence="1">Single-pass type II membrane protein</topology>
    </subcellularLocation>
</comment>
<dbReference type="AlphaFoldDB" id="A0A835AYP2"/>
<comment type="caution">
    <text evidence="7">The sequence shown here is derived from an EMBL/GenBank/DDBJ whole genome shotgun (WGS) entry which is preliminary data.</text>
</comment>
<dbReference type="GO" id="GO:0016757">
    <property type="term" value="F:glycosyltransferase activity"/>
    <property type="evidence" value="ECO:0007669"/>
    <property type="project" value="UniProtKB-KW"/>
</dbReference>
<organism evidence="7 8">
    <name type="scientific">Digitaria exilis</name>
    <dbReference type="NCBI Taxonomy" id="1010633"/>
    <lineage>
        <taxon>Eukaryota</taxon>
        <taxon>Viridiplantae</taxon>
        <taxon>Streptophyta</taxon>
        <taxon>Embryophyta</taxon>
        <taxon>Tracheophyta</taxon>
        <taxon>Spermatophyta</taxon>
        <taxon>Magnoliopsida</taxon>
        <taxon>Liliopsida</taxon>
        <taxon>Poales</taxon>
        <taxon>Poaceae</taxon>
        <taxon>PACMAD clade</taxon>
        <taxon>Panicoideae</taxon>
        <taxon>Panicodae</taxon>
        <taxon>Paniceae</taxon>
        <taxon>Anthephorinae</taxon>
        <taxon>Digitaria</taxon>
    </lineage>
</organism>
<keyword evidence="6" id="KW-0812">Transmembrane</keyword>
<protein>
    <recommendedName>
        <fullName evidence="9">Core-2/I-branching beta-16-N-acetylglucosaminyltransferase family protein</fullName>
    </recommendedName>
</protein>
<name>A0A835AYP2_9POAL</name>
<evidence type="ECO:0000256" key="6">
    <source>
        <dbReference type="SAM" id="Phobius"/>
    </source>
</evidence>
<evidence type="ECO:0000256" key="1">
    <source>
        <dbReference type="ARBA" id="ARBA00004606"/>
    </source>
</evidence>
<dbReference type="PANTHER" id="PTHR31042:SF8">
    <property type="entry name" value="CORE-2_I-BRANCHING BETA-1,6-N-ACETYLGLUCOSAMINYLTRANSFERASE FAMILY PROTEIN"/>
    <property type="match status" value="1"/>
</dbReference>